<dbReference type="KEGG" id="ssao:94301153"/>
<name>A0A9P8LMM6_9EUKA</name>
<reference evidence="1 2" key="1">
    <citation type="journal article" date="2014" name="PLoS Genet.">
        <title>The Genome of Spironucleus salmonicida Highlights a Fish Pathogen Adapted to Fluctuating Environments.</title>
        <authorList>
            <person name="Xu F."/>
            <person name="Jerlstrom-Hultqvist J."/>
            <person name="Einarsson E."/>
            <person name="Astvaldsson A."/>
            <person name="Svard S.G."/>
            <person name="Andersson J.O."/>
        </authorList>
    </citation>
    <scope>NUCLEOTIDE SEQUENCE [LARGE SCALE GENOMIC DNA]</scope>
    <source>
        <strain evidence="1 2">ATCC 50377</strain>
    </source>
</reference>
<dbReference type="RefSeq" id="XP_067761611.1">
    <property type="nucleotide sequence ID" value="XM_067910924.1"/>
</dbReference>
<keyword evidence="2" id="KW-1185">Reference proteome</keyword>
<sequence>MACEEDLWGQQVGSQLGSLSMVIWAYAIVGWQITALQVDLENSSFKAGGAQFNAAQIKLLRSILSACQPCRAPKIRQMEYFRRILVIQTFPDVEIKQVCKELIKLRQTINSILYQTSICCIGTISLSITSLKLPIIQPQLASKSASKYSLD</sequence>
<gene>
    <name evidence="1" type="ORF">SS50377_27130</name>
</gene>
<protein>
    <submittedName>
        <fullName evidence="1">Uncharacterized protein</fullName>
    </submittedName>
</protein>
<evidence type="ECO:0000313" key="2">
    <source>
        <dbReference type="Proteomes" id="UP000018208"/>
    </source>
</evidence>
<dbReference type="EMBL" id="AUWU02000007">
    <property type="protein sequence ID" value="KAH0570838.1"/>
    <property type="molecule type" value="Genomic_DNA"/>
</dbReference>
<comment type="caution">
    <text evidence="1">The sequence shown here is derived from an EMBL/GenBank/DDBJ whole genome shotgun (WGS) entry which is preliminary data.</text>
</comment>
<accession>A0A9P8LMM6</accession>
<dbReference type="GeneID" id="94301153"/>
<organism evidence="1 2">
    <name type="scientific">Spironucleus salmonicida</name>
    <dbReference type="NCBI Taxonomy" id="348837"/>
    <lineage>
        <taxon>Eukaryota</taxon>
        <taxon>Metamonada</taxon>
        <taxon>Diplomonadida</taxon>
        <taxon>Hexamitidae</taxon>
        <taxon>Hexamitinae</taxon>
        <taxon>Spironucleus</taxon>
    </lineage>
</organism>
<proteinExistence type="predicted"/>
<dbReference type="Proteomes" id="UP000018208">
    <property type="component" value="Unassembled WGS sequence"/>
</dbReference>
<evidence type="ECO:0000313" key="1">
    <source>
        <dbReference type="EMBL" id="KAH0570838.1"/>
    </source>
</evidence>
<dbReference type="AlphaFoldDB" id="A0A9P8LMM6"/>